<feature type="region of interest" description="Disordered" evidence="2">
    <location>
        <begin position="715"/>
        <end position="747"/>
    </location>
</feature>
<feature type="coiled-coil region" evidence="1">
    <location>
        <begin position="661"/>
        <end position="688"/>
    </location>
</feature>
<feature type="region of interest" description="Disordered" evidence="2">
    <location>
        <begin position="48"/>
        <end position="113"/>
    </location>
</feature>
<dbReference type="AlphaFoldDB" id="A0AAW0NCC2"/>
<feature type="compositionally biased region" description="Polar residues" evidence="2">
    <location>
        <begin position="92"/>
        <end position="108"/>
    </location>
</feature>
<sequence length="912" mass="102636">MIGRGSGFRPFCIKQNVTECRREGLRLSAAGPQDALSRLHLFTPVYSLAPEPRPPDPWPRPLDPPDPPDPTPCPARVMDSTPRRWELRPLSPSLQPSDLRSISVPQDQDLSHSSSISVVGSRLVYVDGHSDLSADVTVAARQVSVSQDDSSSSDELPISPCSSSSVGSHSGFYSFVEDPLSPEAEQNQAWMVSPQRQTHLSLLREENSFRVQTYSSPSKPASLFQDDTDSQYEIRPKYGYKVKNAVEEKELDDTNRLIQGFSLSFNRVSDKPKPLIDSDAIDEEQINFDAARKQFLQMEQNKIDPIIRPRKIQVKISPKPKQVAFVLAKRKEILSSPSIESEKEFSSFSRQSSNVEEADGHSQNISFDVLTKQDAFVLAKREEIVSSPSIEDEKEDEFSSFSRQSRHLQDADGHSQSFSFEVLTIEQPEPETPIEREIRIAQEREENLRRSRGLQSSISGGEMVQIQTKRLNSTSTPTPLTPSRIKDRGRGSFIFQEIQRKEEAIKDAAAQESIETRRERANSFDVLRSNESSQEYVVSKAFEKLKGSTEDRLSLDVVDYALQKQNYQQNNAKQVQEHQEQARNGGFANGNKLENGFKSVVERSRVDSSSDDVFLPCCPHKHPDDSDRKQDSPRAGSPQIPAWRDTLERTGLQQARGQGAALFVERDIEEALRREQELKEQREAREKVVYSPQTLVEQADKMAAAQFYPQSKTVQVESRTSSSHPVRLSSVPLMSPQPWSPAPQTPLNPQTRPFIPETRPLIQETRPLNQETRPLDRMIHPPQTPLSPASSVLWPAPQTPLSPAPQTPLSPSSFSAVRTQFPVRGLTQTLLQDFEERRVKLKLEESKYAGIQPIDSVNNEVSFSSVKLKPECVCGDGAAVLFQVVESTRVTRHKNQRALQWEAGLYANRQDE</sequence>
<dbReference type="EMBL" id="JBBPFD010000018">
    <property type="protein sequence ID" value="KAK7889124.1"/>
    <property type="molecule type" value="Genomic_DNA"/>
</dbReference>
<evidence type="ECO:0000313" key="4">
    <source>
        <dbReference type="Proteomes" id="UP001460270"/>
    </source>
</evidence>
<feature type="region of interest" description="Disordered" evidence="2">
    <location>
        <begin position="146"/>
        <end position="167"/>
    </location>
</feature>
<proteinExistence type="predicted"/>
<dbReference type="PANTHER" id="PTHR18839:SF0">
    <property type="entry name" value="MITOTIC INTERACTOR AND SUBSTRATE OF PLK1 ISOFORM X1-RELATED"/>
    <property type="match status" value="1"/>
</dbReference>
<accession>A0AAW0NCC2</accession>
<feature type="region of interest" description="Disordered" evidence="2">
    <location>
        <begin position="569"/>
        <end position="594"/>
    </location>
</feature>
<protein>
    <recommendedName>
        <fullName evidence="5">Mitotic interactor and substrate of PLK1</fullName>
    </recommendedName>
</protein>
<keyword evidence="4" id="KW-1185">Reference proteome</keyword>
<keyword evidence="1" id="KW-0175">Coiled coil</keyword>
<evidence type="ECO:0008006" key="5">
    <source>
        <dbReference type="Google" id="ProtNLM"/>
    </source>
</evidence>
<feature type="region of interest" description="Disordered" evidence="2">
    <location>
        <begin position="610"/>
        <end position="642"/>
    </location>
</feature>
<name>A0AAW0NCC2_9GOBI</name>
<dbReference type="Proteomes" id="UP001460270">
    <property type="component" value="Unassembled WGS sequence"/>
</dbReference>
<feature type="compositionally biased region" description="Basic and acidic residues" evidence="2">
    <location>
        <begin position="621"/>
        <end position="632"/>
    </location>
</feature>
<comment type="caution">
    <text evidence="3">The sequence shown here is derived from an EMBL/GenBank/DDBJ whole genome shotgun (WGS) entry which is preliminary data.</text>
</comment>
<reference evidence="4" key="1">
    <citation type="submission" date="2024-04" db="EMBL/GenBank/DDBJ databases">
        <title>Salinicola lusitanus LLJ914,a marine bacterium isolated from the Okinawa Trough.</title>
        <authorList>
            <person name="Li J."/>
        </authorList>
    </citation>
    <scope>NUCLEOTIDE SEQUENCE [LARGE SCALE GENOMIC DNA]</scope>
</reference>
<organism evidence="3 4">
    <name type="scientific">Mugilogobius chulae</name>
    <name type="common">yellowstripe goby</name>
    <dbReference type="NCBI Taxonomy" id="88201"/>
    <lineage>
        <taxon>Eukaryota</taxon>
        <taxon>Metazoa</taxon>
        <taxon>Chordata</taxon>
        <taxon>Craniata</taxon>
        <taxon>Vertebrata</taxon>
        <taxon>Euteleostomi</taxon>
        <taxon>Actinopterygii</taxon>
        <taxon>Neopterygii</taxon>
        <taxon>Teleostei</taxon>
        <taxon>Neoteleostei</taxon>
        <taxon>Acanthomorphata</taxon>
        <taxon>Gobiaria</taxon>
        <taxon>Gobiiformes</taxon>
        <taxon>Gobioidei</taxon>
        <taxon>Gobiidae</taxon>
        <taxon>Gobionellinae</taxon>
        <taxon>Mugilogobius</taxon>
    </lineage>
</organism>
<feature type="compositionally biased region" description="Polar residues" evidence="2">
    <location>
        <begin position="715"/>
        <end position="724"/>
    </location>
</feature>
<feature type="region of interest" description="Disordered" evidence="2">
    <location>
        <begin position="388"/>
        <end position="414"/>
    </location>
</feature>
<gene>
    <name evidence="3" type="ORF">WMY93_024684</name>
</gene>
<evidence type="ECO:0000256" key="2">
    <source>
        <dbReference type="SAM" id="MobiDB-lite"/>
    </source>
</evidence>
<feature type="compositionally biased region" description="Pro residues" evidence="2">
    <location>
        <begin position="51"/>
        <end position="73"/>
    </location>
</feature>
<dbReference type="PANTHER" id="PTHR18839">
    <property type="entry name" value="MITOTIC INTERACTOR AND SUBSTRATE OF PLK1 MISP FAMILY MEMBER"/>
    <property type="match status" value="1"/>
</dbReference>
<evidence type="ECO:0000313" key="3">
    <source>
        <dbReference type="EMBL" id="KAK7889124.1"/>
    </source>
</evidence>
<dbReference type="InterPro" id="IPR042779">
    <property type="entry name" value="MISP/MISP3-like"/>
</dbReference>
<evidence type="ECO:0000256" key="1">
    <source>
        <dbReference type="SAM" id="Coils"/>
    </source>
</evidence>